<protein>
    <submittedName>
        <fullName evidence="3">Uncharacterized protein</fullName>
    </submittedName>
</protein>
<sequence length="189" mass="20345">MTGRTVGTTENLQRSSSSTDSPSRSRIKGRLSPSPPSDEQRMLASSKFRVATSEPEMQRQRKASWLQDRADVSPAVPVDVVVNATASNQRMSSLRRLSHFKRGLLVSGVTLSFTSTILLVLTWKLLQEPLGDDLARNVSHMALIMLPAQGALRRGVTRVSGSSEADNETVGADEVTVSPASANGAVPLF</sequence>
<proteinExistence type="predicted"/>
<accession>A0A9J6F5S8</accession>
<feature type="transmembrane region" description="Helical" evidence="2">
    <location>
        <begin position="104"/>
        <end position="126"/>
    </location>
</feature>
<feature type="region of interest" description="Disordered" evidence="1">
    <location>
        <begin position="1"/>
        <end position="44"/>
    </location>
</feature>
<feature type="compositionally biased region" description="Low complexity" evidence="1">
    <location>
        <begin position="14"/>
        <end position="24"/>
    </location>
</feature>
<reference evidence="3" key="2">
    <citation type="submission" date="2021-09" db="EMBL/GenBank/DDBJ databases">
        <authorList>
            <person name="Jia N."/>
            <person name="Wang J."/>
            <person name="Shi W."/>
            <person name="Du L."/>
            <person name="Sun Y."/>
            <person name="Zhan W."/>
            <person name="Jiang J."/>
            <person name="Wang Q."/>
            <person name="Zhang B."/>
            <person name="Ji P."/>
            <person name="Sakyi L.B."/>
            <person name="Cui X."/>
            <person name="Yuan T."/>
            <person name="Jiang B."/>
            <person name="Yang W."/>
            <person name="Lam T.T.-Y."/>
            <person name="Chang Q."/>
            <person name="Ding S."/>
            <person name="Wang X."/>
            <person name="Zhu J."/>
            <person name="Ruan X."/>
            <person name="Zhao L."/>
            <person name="Wei J."/>
            <person name="Que T."/>
            <person name="Du C."/>
            <person name="Cheng J."/>
            <person name="Dai P."/>
            <person name="Han X."/>
            <person name="Huang E."/>
            <person name="Gao Y."/>
            <person name="Liu J."/>
            <person name="Shao H."/>
            <person name="Ye R."/>
            <person name="Li L."/>
            <person name="Wei W."/>
            <person name="Wang X."/>
            <person name="Wang C."/>
            <person name="Huo Q."/>
            <person name="Li W."/>
            <person name="Guo W."/>
            <person name="Chen H."/>
            <person name="Chen S."/>
            <person name="Zhou L."/>
            <person name="Zhou L."/>
            <person name="Ni X."/>
            <person name="Tian J."/>
            <person name="Zhou Y."/>
            <person name="Sheng Y."/>
            <person name="Liu T."/>
            <person name="Pan Y."/>
            <person name="Xia L."/>
            <person name="Li J."/>
            <person name="Zhao F."/>
            <person name="Cao W."/>
        </authorList>
    </citation>
    <scope>NUCLEOTIDE SEQUENCE</scope>
    <source>
        <strain evidence="3">Rmic-2018</strain>
        <tissue evidence="3">Larvae</tissue>
    </source>
</reference>
<feature type="compositionally biased region" description="Polar residues" evidence="1">
    <location>
        <begin position="1"/>
        <end position="13"/>
    </location>
</feature>
<feature type="region of interest" description="Disordered" evidence="1">
    <location>
        <begin position="157"/>
        <end position="176"/>
    </location>
</feature>
<keyword evidence="2" id="KW-0812">Transmembrane</keyword>
<organism evidence="3 4">
    <name type="scientific">Rhipicephalus microplus</name>
    <name type="common">Cattle tick</name>
    <name type="synonym">Boophilus microplus</name>
    <dbReference type="NCBI Taxonomy" id="6941"/>
    <lineage>
        <taxon>Eukaryota</taxon>
        <taxon>Metazoa</taxon>
        <taxon>Ecdysozoa</taxon>
        <taxon>Arthropoda</taxon>
        <taxon>Chelicerata</taxon>
        <taxon>Arachnida</taxon>
        <taxon>Acari</taxon>
        <taxon>Parasitiformes</taxon>
        <taxon>Ixodida</taxon>
        <taxon>Ixodoidea</taxon>
        <taxon>Ixodidae</taxon>
        <taxon>Rhipicephalinae</taxon>
        <taxon>Rhipicephalus</taxon>
        <taxon>Boophilus</taxon>
    </lineage>
</organism>
<keyword evidence="2" id="KW-0472">Membrane</keyword>
<reference evidence="3" key="1">
    <citation type="journal article" date="2020" name="Cell">
        <title>Large-Scale Comparative Analyses of Tick Genomes Elucidate Their Genetic Diversity and Vector Capacities.</title>
        <authorList>
            <consortium name="Tick Genome and Microbiome Consortium (TIGMIC)"/>
            <person name="Jia N."/>
            <person name="Wang J."/>
            <person name="Shi W."/>
            <person name="Du L."/>
            <person name="Sun Y."/>
            <person name="Zhan W."/>
            <person name="Jiang J.F."/>
            <person name="Wang Q."/>
            <person name="Zhang B."/>
            <person name="Ji P."/>
            <person name="Bell-Sakyi L."/>
            <person name="Cui X.M."/>
            <person name="Yuan T.T."/>
            <person name="Jiang B.G."/>
            <person name="Yang W.F."/>
            <person name="Lam T.T."/>
            <person name="Chang Q.C."/>
            <person name="Ding S.J."/>
            <person name="Wang X.J."/>
            <person name="Zhu J.G."/>
            <person name="Ruan X.D."/>
            <person name="Zhao L."/>
            <person name="Wei J.T."/>
            <person name="Ye R.Z."/>
            <person name="Que T.C."/>
            <person name="Du C.H."/>
            <person name="Zhou Y.H."/>
            <person name="Cheng J.X."/>
            <person name="Dai P.F."/>
            <person name="Guo W.B."/>
            <person name="Han X.H."/>
            <person name="Huang E.J."/>
            <person name="Li L.F."/>
            <person name="Wei W."/>
            <person name="Gao Y.C."/>
            <person name="Liu J.Z."/>
            <person name="Shao H.Z."/>
            <person name="Wang X."/>
            <person name="Wang C.C."/>
            <person name="Yang T.C."/>
            <person name="Huo Q.B."/>
            <person name="Li W."/>
            <person name="Chen H.Y."/>
            <person name="Chen S.E."/>
            <person name="Zhou L.G."/>
            <person name="Ni X.B."/>
            <person name="Tian J.H."/>
            <person name="Sheng Y."/>
            <person name="Liu T."/>
            <person name="Pan Y.S."/>
            <person name="Xia L.Y."/>
            <person name="Li J."/>
            <person name="Zhao F."/>
            <person name="Cao W.C."/>
        </authorList>
    </citation>
    <scope>NUCLEOTIDE SEQUENCE</scope>
    <source>
        <strain evidence="3">Rmic-2018</strain>
    </source>
</reference>
<evidence type="ECO:0000256" key="2">
    <source>
        <dbReference type="SAM" id="Phobius"/>
    </source>
</evidence>
<keyword evidence="4" id="KW-1185">Reference proteome</keyword>
<dbReference type="EMBL" id="JABSTU010000001">
    <property type="protein sequence ID" value="KAH8041892.1"/>
    <property type="molecule type" value="Genomic_DNA"/>
</dbReference>
<name>A0A9J6F5S8_RHIMP</name>
<evidence type="ECO:0000256" key="1">
    <source>
        <dbReference type="SAM" id="MobiDB-lite"/>
    </source>
</evidence>
<comment type="caution">
    <text evidence="3">The sequence shown here is derived from an EMBL/GenBank/DDBJ whole genome shotgun (WGS) entry which is preliminary data.</text>
</comment>
<dbReference type="AlphaFoldDB" id="A0A9J6F5S8"/>
<dbReference type="Proteomes" id="UP000821866">
    <property type="component" value="Chromosome 1"/>
</dbReference>
<gene>
    <name evidence="3" type="ORF">HPB51_019527</name>
</gene>
<evidence type="ECO:0000313" key="3">
    <source>
        <dbReference type="EMBL" id="KAH8041892.1"/>
    </source>
</evidence>
<keyword evidence="2" id="KW-1133">Transmembrane helix</keyword>
<evidence type="ECO:0000313" key="4">
    <source>
        <dbReference type="Proteomes" id="UP000821866"/>
    </source>
</evidence>